<dbReference type="GeneID" id="11519686"/>
<dbReference type="EMBL" id="CP003013">
    <property type="protein sequence ID" value="AEO70847.1"/>
    <property type="molecule type" value="Genomic_DNA"/>
</dbReference>
<sequence length="65" mass="7689">MAKDNPFEQNAVLSRRVNYLVSTFANRLLHHSRFQPLVPDMDFIWRFESRRKLLSPLVTALTTSR</sequence>
<accession>G2RDW4</accession>
<dbReference type="KEGG" id="ttt:THITE_2122657"/>
<dbReference type="HOGENOM" id="CLU_2851308_0_0_1"/>
<name>G2RDW4_THETT</name>
<evidence type="ECO:0000313" key="1">
    <source>
        <dbReference type="EMBL" id="AEO70847.1"/>
    </source>
</evidence>
<organism evidence="1 2">
    <name type="scientific">Thermothielavioides terrestris (strain ATCC 38088 / NRRL 8126)</name>
    <name type="common">Thielavia terrestris</name>
    <dbReference type="NCBI Taxonomy" id="578455"/>
    <lineage>
        <taxon>Eukaryota</taxon>
        <taxon>Fungi</taxon>
        <taxon>Dikarya</taxon>
        <taxon>Ascomycota</taxon>
        <taxon>Pezizomycotina</taxon>
        <taxon>Sordariomycetes</taxon>
        <taxon>Sordariomycetidae</taxon>
        <taxon>Sordariales</taxon>
        <taxon>Chaetomiaceae</taxon>
        <taxon>Thermothielavioides</taxon>
        <taxon>Thermothielavioides terrestris</taxon>
    </lineage>
</organism>
<evidence type="ECO:0000313" key="2">
    <source>
        <dbReference type="Proteomes" id="UP000008181"/>
    </source>
</evidence>
<dbReference type="AlphaFoldDB" id="G2RDW4"/>
<dbReference type="RefSeq" id="XP_003657183.1">
    <property type="nucleotide sequence ID" value="XM_003657135.1"/>
</dbReference>
<proteinExistence type="predicted"/>
<gene>
    <name evidence="1" type="ORF">THITE_2122657</name>
</gene>
<keyword evidence="2" id="KW-1185">Reference proteome</keyword>
<reference evidence="1 2" key="1">
    <citation type="journal article" date="2011" name="Nat. Biotechnol.">
        <title>Comparative genomic analysis of the thermophilic biomass-degrading fungi Myceliophthora thermophila and Thielavia terrestris.</title>
        <authorList>
            <person name="Berka R.M."/>
            <person name="Grigoriev I.V."/>
            <person name="Otillar R."/>
            <person name="Salamov A."/>
            <person name="Grimwood J."/>
            <person name="Reid I."/>
            <person name="Ishmael N."/>
            <person name="John T."/>
            <person name="Darmond C."/>
            <person name="Moisan M.-C."/>
            <person name="Henrissat B."/>
            <person name="Coutinho P.M."/>
            <person name="Lombard V."/>
            <person name="Natvig D.O."/>
            <person name="Lindquist E."/>
            <person name="Schmutz J."/>
            <person name="Lucas S."/>
            <person name="Harris P."/>
            <person name="Powlowski J."/>
            <person name="Bellemare A."/>
            <person name="Taylor D."/>
            <person name="Butler G."/>
            <person name="de Vries R.P."/>
            <person name="Allijn I.E."/>
            <person name="van den Brink J."/>
            <person name="Ushinsky S."/>
            <person name="Storms R."/>
            <person name="Powell A.J."/>
            <person name="Paulsen I.T."/>
            <person name="Elbourne L.D.H."/>
            <person name="Baker S.E."/>
            <person name="Magnuson J."/>
            <person name="LaBoissiere S."/>
            <person name="Clutterbuck A.J."/>
            <person name="Martinez D."/>
            <person name="Wogulis M."/>
            <person name="de Leon A.L."/>
            <person name="Rey M.W."/>
            <person name="Tsang A."/>
        </authorList>
    </citation>
    <scope>NUCLEOTIDE SEQUENCE [LARGE SCALE GENOMIC DNA]</scope>
    <source>
        <strain evidence="2">ATCC 38088 / NRRL 8126</strain>
    </source>
</reference>
<dbReference type="Proteomes" id="UP000008181">
    <property type="component" value="Chromosome 5"/>
</dbReference>
<protein>
    <submittedName>
        <fullName evidence="1">Uncharacterized protein</fullName>
    </submittedName>
</protein>